<evidence type="ECO:0000313" key="4">
    <source>
        <dbReference type="EMBL" id="GAA1965232.1"/>
    </source>
</evidence>
<name>A0ABN2R893_9PSEU</name>
<dbReference type="EMBL" id="BAAANN010000016">
    <property type="protein sequence ID" value="GAA1965232.1"/>
    <property type="molecule type" value="Genomic_DNA"/>
</dbReference>
<accession>A0ABN2R893</accession>
<keyword evidence="2" id="KW-0804">Transcription</keyword>
<gene>
    <name evidence="4" type="ORF">GCM10009754_41560</name>
</gene>
<dbReference type="Proteomes" id="UP001501116">
    <property type="component" value="Unassembled WGS sequence"/>
</dbReference>
<dbReference type="InterPro" id="IPR003018">
    <property type="entry name" value="GAF"/>
</dbReference>
<dbReference type="Pfam" id="PF03861">
    <property type="entry name" value="ANTAR"/>
    <property type="match status" value="1"/>
</dbReference>
<sequence>MTANRHVELLVLLESGGGDPTTLLKRVCELCVEVCAVSGAAVTVRGNGDGTAQAVAYATDEVSLALDDLQRTVGEGPKLAAHDSGGPVLIADLATTDARWLGFTPAARAAGVAAVFSFPLQVGVVRVGTLDFYRGSAGSLSRVELRDALALADIATHAVLDDLRGPDPMDIGWLSDVHAVVHQATGVITVQLNLSMHDALLRIRAHAYAHQTPLDEVSRQIIGHHLRLETGD</sequence>
<dbReference type="Gene3D" id="3.30.450.40">
    <property type="match status" value="1"/>
</dbReference>
<keyword evidence="1" id="KW-0805">Transcription regulation</keyword>
<dbReference type="InterPro" id="IPR036388">
    <property type="entry name" value="WH-like_DNA-bd_sf"/>
</dbReference>
<evidence type="ECO:0000313" key="5">
    <source>
        <dbReference type="Proteomes" id="UP001501116"/>
    </source>
</evidence>
<organism evidence="4 5">
    <name type="scientific">Amycolatopsis minnesotensis</name>
    <dbReference type="NCBI Taxonomy" id="337894"/>
    <lineage>
        <taxon>Bacteria</taxon>
        <taxon>Bacillati</taxon>
        <taxon>Actinomycetota</taxon>
        <taxon>Actinomycetes</taxon>
        <taxon>Pseudonocardiales</taxon>
        <taxon>Pseudonocardiaceae</taxon>
        <taxon>Amycolatopsis</taxon>
    </lineage>
</organism>
<dbReference type="RefSeq" id="WP_344421057.1">
    <property type="nucleotide sequence ID" value="NZ_BAAANN010000016.1"/>
</dbReference>
<comment type="caution">
    <text evidence="4">The sequence shown here is derived from an EMBL/GenBank/DDBJ whole genome shotgun (WGS) entry which is preliminary data.</text>
</comment>
<dbReference type="InterPro" id="IPR029016">
    <property type="entry name" value="GAF-like_dom_sf"/>
</dbReference>
<proteinExistence type="predicted"/>
<evidence type="ECO:0000259" key="3">
    <source>
        <dbReference type="SMART" id="SM01012"/>
    </source>
</evidence>
<reference evidence="4 5" key="1">
    <citation type="journal article" date="2019" name="Int. J. Syst. Evol. Microbiol.">
        <title>The Global Catalogue of Microorganisms (GCM) 10K type strain sequencing project: providing services to taxonomists for standard genome sequencing and annotation.</title>
        <authorList>
            <consortium name="The Broad Institute Genomics Platform"/>
            <consortium name="The Broad Institute Genome Sequencing Center for Infectious Disease"/>
            <person name="Wu L."/>
            <person name="Ma J."/>
        </authorList>
    </citation>
    <scope>NUCLEOTIDE SEQUENCE [LARGE SCALE GENOMIC DNA]</scope>
    <source>
        <strain evidence="4 5">JCM 14545</strain>
    </source>
</reference>
<evidence type="ECO:0000256" key="2">
    <source>
        <dbReference type="ARBA" id="ARBA00023163"/>
    </source>
</evidence>
<feature type="domain" description="ANTAR" evidence="3">
    <location>
        <begin position="141"/>
        <end position="222"/>
    </location>
</feature>
<evidence type="ECO:0000256" key="1">
    <source>
        <dbReference type="ARBA" id="ARBA00023015"/>
    </source>
</evidence>
<keyword evidence="5" id="KW-1185">Reference proteome</keyword>
<protein>
    <submittedName>
        <fullName evidence="4">GAF domain-containing protein</fullName>
    </submittedName>
</protein>
<dbReference type="SUPFAM" id="SSF55781">
    <property type="entry name" value="GAF domain-like"/>
    <property type="match status" value="1"/>
</dbReference>
<dbReference type="InterPro" id="IPR005561">
    <property type="entry name" value="ANTAR"/>
</dbReference>
<dbReference type="Gene3D" id="1.10.10.10">
    <property type="entry name" value="Winged helix-like DNA-binding domain superfamily/Winged helix DNA-binding domain"/>
    <property type="match status" value="1"/>
</dbReference>
<dbReference type="SMART" id="SM01012">
    <property type="entry name" value="ANTAR"/>
    <property type="match status" value="1"/>
</dbReference>
<dbReference type="Pfam" id="PF13185">
    <property type="entry name" value="GAF_2"/>
    <property type="match status" value="1"/>
</dbReference>